<keyword evidence="1" id="KW-1133">Transmembrane helix</keyword>
<name>A0A061JEM0_TRYRA</name>
<evidence type="ECO:0000256" key="1">
    <source>
        <dbReference type="SAM" id="Phobius"/>
    </source>
</evidence>
<feature type="transmembrane region" description="Helical" evidence="1">
    <location>
        <begin position="190"/>
        <end position="209"/>
    </location>
</feature>
<protein>
    <recommendedName>
        <fullName evidence="4">GPI transamidase component Tta2</fullName>
    </recommendedName>
</protein>
<feature type="transmembrane region" description="Helical" evidence="1">
    <location>
        <begin position="76"/>
        <end position="100"/>
    </location>
</feature>
<evidence type="ECO:0008006" key="4">
    <source>
        <dbReference type="Google" id="ProtNLM"/>
    </source>
</evidence>
<reference evidence="2 3" key="1">
    <citation type="submission" date="2013-07" db="EMBL/GenBank/DDBJ databases">
        <authorList>
            <person name="Stoco P.H."/>
            <person name="Wagner G."/>
            <person name="Gerber A."/>
            <person name="Zaha A."/>
            <person name="Thompson C."/>
            <person name="Bartholomeu D.C."/>
            <person name="Luckemeyer D.D."/>
            <person name="Bahia D."/>
            <person name="Loreto E."/>
            <person name="Prestes E.B."/>
            <person name="Lima F.M."/>
            <person name="Rodrigues-Luiz G."/>
            <person name="Vallejo G.A."/>
            <person name="Filho J.F."/>
            <person name="Monteiro K.M."/>
            <person name="Tyler K.M."/>
            <person name="de Almeida L.G."/>
            <person name="Ortiz M.F."/>
            <person name="Siervo M.A."/>
            <person name="de Moraes M.H."/>
            <person name="Cunha O.L."/>
            <person name="Mendonca-Neto R."/>
            <person name="Silva R."/>
            <person name="Teixeira S.M."/>
            <person name="Murta S.M."/>
            <person name="Sincero T.C."/>
            <person name="Mendes T.A."/>
            <person name="Urmenyi T.P."/>
            <person name="Silva V.G."/>
            <person name="da Rocha W.D."/>
            <person name="Andersson B."/>
            <person name="Romanha A.J."/>
            <person name="Steindel M."/>
            <person name="de Vasconcelos A.T."/>
            <person name="Grisard E.C."/>
        </authorList>
    </citation>
    <scope>NUCLEOTIDE SEQUENCE [LARGE SCALE GENOMIC DNA]</scope>
    <source>
        <strain evidence="2 3">SC58</strain>
    </source>
</reference>
<keyword evidence="3" id="KW-1185">Reference proteome</keyword>
<comment type="caution">
    <text evidence="2">The sequence shown here is derived from an EMBL/GenBank/DDBJ whole genome shotgun (WGS) entry which is preliminary data.</text>
</comment>
<feature type="transmembrane region" description="Helical" evidence="1">
    <location>
        <begin position="343"/>
        <end position="361"/>
    </location>
</feature>
<feature type="transmembrane region" description="Helical" evidence="1">
    <location>
        <begin position="156"/>
        <end position="178"/>
    </location>
</feature>
<proteinExistence type="predicted"/>
<accession>A0A061JEM0</accession>
<dbReference type="EMBL" id="AUPL01000212">
    <property type="protein sequence ID" value="ESL12027.1"/>
    <property type="molecule type" value="Genomic_DNA"/>
</dbReference>
<dbReference type="OrthoDB" id="271420at2759"/>
<dbReference type="AlphaFoldDB" id="A0A061JEM0"/>
<sequence length="414" mass="46189">MLRKQSLTLPLVAALVTLTVRLLTYMLKEYLSLPYHFGITTPNTGAETWKEAVFWKHQFGVVPDYLVAVVPWYVEYISLLPSAVNVSILCVCDAVTVFVVSQWPSAIPQLVFALFVLNPAMVLLPALESLAPLEHLILTVIIECCRRRRSQGWLIFVARILAPVLGFYFIALTVALWFPVGTSSSRSALVGVLLSELIVGGYGLFYLFFWGGVDPRTSLYSPPDNGVMWYVRLLIIPVFGQCMNIFQLQLPAFVTLLVAVALPSKVPAKTLAYANSVPGDRRLLLVLFAVCVSKLCRCHLALPDYSLGVFFIYSLLDTTGRSGKRGKEESGQSMFDRIRSANVFVPVYTLLLVVPLQYSFYTGWVMWDTANPNWVFFPQVAFVVVGVIFMLTFLRKAFGVIDAETIAGDKPKRS</sequence>
<organism evidence="2 3">
    <name type="scientific">Trypanosoma rangeli SC58</name>
    <dbReference type="NCBI Taxonomy" id="429131"/>
    <lineage>
        <taxon>Eukaryota</taxon>
        <taxon>Discoba</taxon>
        <taxon>Euglenozoa</taxon>
        <taxon>Kinetoplastea</taxon>
        <taxon>Metakinetoplastina</taxon>
        <taxon>Trypanosomatida</taxon>
        <taxon>Trypanosomatidae</taxon>
        <taxon>Trypanosoma</taxon>
        <taxon>Herpetosoma</taxon>
    </lineage>
</organism>
<evidence type="ECO:0000313" key="3">
    <source>
        <dbReference type="Proteomes" id="UP000031737"/>
    </source>
</evidence>
<keyword evidence="1" id="KW-0812">Transmembrane</keyword>
<dbReference type="VEuPathDB" id="TriTrypDB:TRSC58_00212"/>
<keyword evidence="1" id="KW-0472">Membrane</keyword>
<gene>
    <name evidence="2" type="ORF">TRSC58_00212</name>
</gene>
<dbReference type="Proteomes" id="UP000031737">
    <property type="component" value="Unassembled WGS sequence"/>
</dbReference>
<feature type="transmembrane region" description="Helical" evidence="1">
    <location>
        <begin position="373"/>
        <end position="394"/>
    </location>
</feature>
<evidence type="ECO:0000313" key="2">
    <source>
        <dbReference type="EMBL" id="ESL12027.1"/>
    </source>
</evidence>